<dbReference type="EMBL" id="BDUD01000008">
    <property type="protein sequence ID" value="GBG23669.1"/>
    <property type="molecule type" value="Genomic_DNA"/>
</dbReference>
<dbReference type="Pfam" id="PF07878">
    <property type="entry name" value="RHH_5"/>
    <property type="match status" value="1"/>
</dbReference>
<dbReference type="AlphaFoldDB" id="A0A2R5G048"/>
<name>A0A2R5G048_NOSCO</name>
<feature type="domain" description="CopG-like ribbon-helix-helix" evidence="1">
    <location>
        <begin position="14"/>
        <end position="55"/>
    </location>
</feature>
<evidence type="ECO:0000313" key="2">
    <source>
        <dbReference type="EMBL" id="GBG23669.1"/>
    </source>
</evidence>
<evidence type="ECO:0000313" key="3">
    <source>
        <dbReference type="Proteomes" id="UP000245124"/>
    </source>
</evidence>
<keyword evidence="3" id="KW-1185">Reference proteome</keyword>
<dbReference type="Proteomes" id="UP000245124">
    <property type="component" value="Unassembled WGS sequence"/>
</dbReference>
<proteinExistence type="predicted"/>
<dbReference type="RefSeq" id="WP_199349702.1">
    <property type="nucleotide sequence ID" value="NZ_BDUD01000008.1"/>
</dbReference>
<organism evidence="2 3">
    <name type="scientific">Nostoc commune NIES-4072</name>
    <dbReference type="NCBI Taxonomy" id="2005467"/>
    <lineage>
        <taxon>Bacteria</taxon>
        <taxon>Bacillati</taxon>
        <taxon>Cyanobacteriota</taxon>
        <taxon>Cyanophyceae</taxon>
        <taxon>Nostocales</taxon>
        <taxon>Nostocaceae</taxon>
        <taxon>Nostoc</taxon>
    </lineage>
</organism>
<comment type="caution">
    <text evidence="2">The sequence shown here is derived from an EMBL/GenBank/DDBJ whole genome shotgun (WGS) entry which is preliminary data.</text>
</comment>
<reference evidence="2 3" key="1">
    <citation type="submission" date="2017-06" db="EMBL/GenBank/DDBJ databases">
        <title>Genome sequencing of cyanobaciteial culture collection at National Institute for Environmental Studies (NIES).</title>
        <authorList>
            <person name="Hirose Y."/>
            <person name="Shimura Y."/>
            <person name="Fujisawa T."/>
            <person name="Nakamura Y."/>
            <person name="Kawachi M."/>
        </authorList>
    </citation>
    <scope>NUCLEOTIDE SEQUENCE [LARGE SCALE GENOMIC DNA]</scope>
    <source>
        <strain evidence="2 3">NIES-4072</strain>
    </source>
</reference>
<protein>
    <recommendedName>
        <fullName evidence="1">CopG-like ribbon-helix-helix domain-containing protein</fullName>
    </recommendedName>
</protein>
<dbReference type="InterPro" id="IPR012869">
    <property type="entry name" value="RHH_5"/>
</dbReference>
<gene>
    <name evidence="2" type="ORF">NIES4072_73810</name>
</gene>
<evidence type="ECO:0000259" key="1">
    <source>
        <dbReference type="Pfam" id="PF07878"/>
    </source>
</evidence>
<sequence>MLYTAISSELMARPRITLTVSDDVYQYLNEWADREERPLANLAAYLLSQAVREHQEQNESAKPKKGEGTA</sequence>
<accession>A0A2R5G048</accession>